<feature type="domain" description="Ribosomal RNA small subunit methyltransferase E methyltransferase" evidence="13">
    <location>
        <begin position="69"/>
        <end position="238"/>
    </location>
</feature>
<protein>
    <recommendedName>
        <fullName evidence="4 12">Ribosomal RNA small subunit methyltransferase E</fullName>
        <ecNumber evidence="3 12">2.1.1.193</ecNumber>
    </recommendedName>
</protein>
<evidence type="ECO:0000256" key="5">
    <source>
        <dbReference type="ARBA" id="ARBA00022490"/>
    </source>
</evidence>
<dbReference type="InterPro" id="IPR015947">
    <property type="entry name" value="PUA-like_sf"/>
</dbReference>
<dbReference type="GO" id="GO:0070475">
    <property type="term" value="P:rRNA base methylation"/>
    <property type="evidence" value="ECO:0007669"/>
    <property type="project" value="TreeGrafter"/>
</dbReference>
<evidence type="ECO:0000256" key="7">
    <source>
        <dbReference type="ARBA" id="ARBA00022603"/>
    </source>
</evidence>
<evidence type="ECO:0000259" key="13">
    <source>
        <dbReference type="Pfam" id="PF04452"/>
    </source>
</evidence>
<dbReference type="GO" id="GO:0070042">
    <property type="term" value="F:rRNA (uridine-N3-)-methyltransferase activity"/>
    <property type="evidence" value="ECO:0007669"/>
    <property type="project" value="TreeGrafter"/>
</dbReference>
<dbReference type="InterPro" id="IPR029026">
    <property type="entry name" value="tRNA_m1G_MTases_N"/>
</dbReference>
<dbReference type="Gene3D" id="3.40.1280.10">
    <property type="match status" value="1"/>
</dbReference>
<evidence type="ECO:0000313" key="15">
    <source>
        <dbReference type="Proteomes" id="UP000050911"/>
    </source>
</evidence>
<keyword evidence="9 12" id="KW-0949">S-adenosyl-L-methionine</keyword>
<evidence type="ECO:0000256" key="6">
    <source>
        <dbReference type="ARBA" id="ARBA00022552"/>
    </source>
</evidence>
<dbReference type="STRING" id="1302272.FC96_GL000346"/>
<evidence type="ECO:0000256" key="3">
    <source>
        <dbReference type="ARBA" id="ARBA00012328"/>
    </source>
</evidence>
<dbReference type="NCBIfam" id="TIGR00046">
    <property type="entry name" value="RsmE family RNA methyltransferase"/>
    <property type="match status" value="1"/>
</dbReference>
<dbReference type="Pfam" id="PF04452">
    <property type="entry name" value="Methyltrans_RNA"/>
    <property type="match status" value="1"/>
</dbReference>
<evidence type="ECO:0000256" key="4">
    <source>
        <dbReference type="ARBA" id="ARBA00013673"/>
    </source>
</evidence>
<keyword evidence="8 12" id="KW-0808">Transferase</keyword>
<dbReference type="RefSeq" id="WP_056941768.1">
    <property type="nucleotide sequence ID" value="NZ_AZCX01000001.1"/>
</dbReference>
<keyword evidence="15" id="KW-1185">Reference proteome</keyword>
<dbReference type="SUPFAM" id="SSF75217">
    <property type="entry name" value="alpha/beta knot"/>
    <property type="match status" value="1"/>
</dbReference>
<evidence type="ECO:0000313" key="14">
    <source>
        <dbReference type="EMBL" id="KRK49421.1"/>
    </source>
</evidence>
<sequence>MQRYFLPETLSVGQLIQLDADTQHHWVQVLRGKPGDQAEAVDAAEQLVLLTLTSATTAEVSQALENNVELPIEVTVVAGLPKQDKAEWIVQKATEMGAFDVVFFAADWSVAKWPATKVPKKLDRLTKIAKGAAQQSHRTHIPAVRFATKLTSAVAAVNADTVVVAYEEAAKKGEDSALYKLLTGPDFPRKLVVVFGPEGGISPAEIERLQADFGATLAGLGPRILRTETAPLYFLAAVSTLTELRHGE</sequence>
<proteinExistence type="inferred from homology"/>
<comment type="caution">
    <text evidence="14">The sequence shown here is derived from an EMBL/GenBank/DDBJ whole genome shotgun (WGS) entry which is preliminary data.</text>
</comment>
<keyword evidence="7 12" id="KW-0489">Methyltransferase</keyword>
<dbReference type="Proteomes" id="UP000050911">
    <property type="component" value="Unassembled WGS sequence"/>
</dbReference>
<dbReference type="InterPro" id="IPR006700">
    <property type="entry name" value="RsmE"/>
</dbReference>
<dbReference type="CDD" id="cd18084">
    <property type="entry name" value="RsmE-like"/>
    <property type="match status" value="1"/>
</dbReference>
<dbReference type="InterPro" id="IPR029028">
    <property type="entry name" value="Alpha/beta_knot_MTases"/>
</dbReference>
<dbReference type="OrthoDB" id="9815641at2"/>
<comment type="function">
    <text evidence="10 12">Specifically methylates the N3 position of the uracil ring of uridine 1498 (m3U1498) in 16S rRNA. Acts on the fully assembled 30S ribosomal subunit.</text>
</comment>
<gene>
    <name evidence="14" type="ORF">FC96_GL000346</name>
</gene>
<evidence type="ECO:0000256" key="9">
    <source>
        <dbReference type="ARBA" id="ARBA00022691"/>
    </source>
</evidence>
<evidence type="ECO:0000256" key="10">
    <source>
        <dbReference type="ARBA" id="ARBA00025699"/>
    </source>
</evidence>
<dbReference type="PATRIC" id="fig|1302272.5.peg.343"/>
<dbReference type="InterPro" id="IPR046886">
    <property type="entry name" value="RsmE_MTase_dom"/>
</dbReference>
<evidence type="ECO:0000256" key="12">
    <source>
        <dbReference type="PIRNR" id="PIRNR015601"/>
    </source>
</evidence>
<evidence type="ECO:0000256" key="2">
    <source>
        <dbReference type="ARBA" id="ARBA00005528"/>
    </source>
</evidence>
<organism evidence="14 15">
    <name type="scientific">Secundilactobacillus kimchicus JCM 15530</name>
    <dbReference type="NCBI Taxonomy" id="1302272"/>
    <lineage>
        <taxon>Bacteria</taxon>
        <taxon>Bacillati</taxon>
        <taxon>Bacillota</taxon>
        <taxon>Bacilli</taxon>
        <taxon>Lactobacillales</taxon>
        <taxon>Lactobacillaceae</taxon>
        <taxon>Secundilactobacillus</taxon>
    </lineage>
</organism>
<evidence type="ECO:0000256" key="1">
    <source>
        <dbReference type="ARBA" id="ARBA00004496"/>
    </source>
</evidence>
<comment type="catalytic activity">
    <reaction evidence="11 12">
        <text>uridine(1498) in 16S rRNA + S-adenosyl-L-methionine = N(3)-methyluridine(1498) in 16S rRNA + S-adenosyl-L-homocysteine + H(+)</text>
        <dbReference type="Rhea" id="RHEA:42920"/>
        <dbReference type="Rhea" id="RHEA-COMP:10283"/>
        <dbReference type="Rhea" id="RHEA-COMP:10284"/>
        <dbReference type="ChEBI" id="CHEBI:15378"/>
        <dbReference type="ChEBI" id="CHEBI:57856"/>
        <dbReference type="ChEBI" id="CHEBI:59789"/>
        <dbReference type="ChEBI" id="CHEBI:65315"/>
        <dbReference type="ChEBI" id="CHEBI:74502"/>
        <dbReference type="EC" id="2.1.1.193"/>
    </reaction>
</comment>
<dbReference type="SUPFAM" id="SSF88697">
    <property type="entry name" value="PUA domain-like"/>
    <property type="match status" value="1"/>
</dbReference>
<accession>A0A0R1HRG4</accession>
<comment type="subcellular location">
    <subcellularLocation>
        <location evidence="1 12">Cytoplasm</location>
    </subcellularLocation>
</comment>
<evidence type="ECO:0000256" key="8">
    <source>
        <dbReference type="ARBA" id="ARBA00022679"/>
    </source>
</evidence>
<name>A0A0R1HRG4_9LACO</name>
<dbReference type="EMBL" id="AZCX01000001">
    <property type="protein sequence ID" value="KRK49421.1"/>
    <property type="molecule type" value="Genomic_DNA"/>
</dbReference>
<dbReference type="GO" id="GO:0005737">
    <property type="term" value="C:cytoplasm"/>
    <property type="evidence" value="ECO:0007669"/>
    <property type="project" value="UniProtKB-SubCell"/>
</dbReference>
<dbReference type="EC" id="2.1.1.193" evidence="3 12"/>
<keyword evidence="6 12" id="KW-0698">rRNA processing</keyword>
<reference evidence="14 15" key="1">
    <citation type="journal article" date="2015" name="Genome Announc.">
        <title>Expanding the biotechnology potential of lactobacilli through comparative genomics of 213 strains and associated genera.</title>
        <authorList>
            <person name="Sun Z."/>
            <person name="Harris H.M."/>
            <person name="McCann A."/>
            <person name="Guo C."/>
            <person name="Argimon S."/>
            <person name="Zhang W."/>
            <person name="Yang X."/>
            <person name="Jeffery I.B."/>
            <person name="Cooney J.C."/>
            <person name="Kagawa T.F."/>
            <person name="Liu W."/>
            <person name="Song Y."/>
            <person name="Salvetti E."/>
            <person name="Wrobel A."/>
            <person name="Rasinkangas P."/>
            <person name="Parkhill J."/>
            <person name="Rea M.C."/>
            <person name="O'Sullivan O."/>
            <person name="Ritari J."/>
            <person name="Douillard F.P."/>
            <person name="Paul Ross R."/>
            <person name="Yang R."/>
            <person name="Briner A.E."/>
            <person name="Felis G.E."/>
            <person name="de Vos W.M."/>
            <person name="Barrangou R."/>
            <person name="Klaenhammer T.R."/>
            <person name="Caufield P.W."/>
            <person name="Cui Y."/>
            <person name="Zhang H."/>
            <person name="O'Toole P.W."/>
        </authorList>
    </citation>
    <scope>NUCLEOTIDE SEQUENCE [LARGE SCALE GENOMIC DNA]</scope>
    <source>
        <strain evidence="14 15">JCM 15530</strain>
    </source>
</reference>
<dbReference type="PIRSF" id="PIRSF015601">
    <property type="entry name" value="MTase_slr0722"/>
    <property type="match status" value="1"/>
</dbReference>
<dbReference type="PANTHER" id="PTHR30027">
    <property type="entry name" value="RIBOSOMAL RNA SMALL SUBUNIT METHYLTRANSFERASE E"/>
    <property type="match status" value="1"/>
</dbReference>
<dbReference type="AlphaFoldDB" id="A0A0R1HRG4"/>
<dbReference type="PANTHER" id="PTHR30027:SF3">
    <property type="entry name" value="16S RRNA (URACIL(1498)-N(3))-METHYLTRANSFERASE"/>
    <property type="match status" value="1"/>
</dbReference>
<comment type="similarity">
    <text evidence="2 12">Belongs to the RNA methyltransferase RsmE family.</text>
</comment>
<keyword evidence="5 12" id="KW-0963">Cytoplasm</keyword>
<evidence type="ECO:0000256" key="11">
    <source>
        <dbReference type="ARBA" id="ARBA00047944"/>
    </source>
</evidence>